<reference evidence="2 3" key="2">
    <citation type="submission" date="2019-09" db="EMBL/GenBank/DDBJ databases">
        <authorList>
            <person name="Jin C."/>
        </authorList>
    </citation>
    <scope>NUCLEOTIDE SEQUENCE [LARGE SCALE GENOMIC DNA]</scope>
    <source>
        <strain evidence="2 3">AN110305</strain>
    </source>
</reference>
<name>A0A5B2WZH9_9PSEU</name>
<dbReference type="PANTHER" id="PTHR43798:SF33">
    <property type="entry name" value="HYDROLASE, PUTATIVE (AFU_ORTHOLOGUE AFUA_2G14860)-RELATED"/>
    <property type="match status" value="1"/>
</dbReference>
<reference evidence="2 3" key="1">
    <citation type="submission" date="2019-09" db="EMBL/GenBank/DDBJ databases">
        <title>Goodfellowia gen. nov., a new genus of the Pseudonocardineae related to Actinoalloteichus, containing Goodfellowia coeruleoviolacea gen. nov., comb. nov. gen. nov., comb. nov.</title>
        <authorList>
            <person name="Labeda D."/>
        </authorList>
    </citation>
    <scope>NUCLEOTIDE SEQUENCE [LARGE SCALE GENOMIC DNA]</scope>
    <source>
        <strain evidence="2 3">AN110305</strain>
    </source>
</reference>
<accession>A0A5B2WZH9</accession>
<organism evidence="2 3">
    <name type="scientific">Solihabitans fulvus</name>
    <dbReference type="NCBI Taxonomy" id="1892852"/>
    <lineage>
        <taxon>Bacteria</taxon>
        <taxon>Bacillati</taxon>
        <taxon>Actinomycetota</taxon>
        <taxon>Actinomycetes</taxon>
        <taxon>Pseudonocardiales</taxon>
        <taxon>Pseudonocardiaceae</taxon>
        <taxon>Solihabitans</taxon>
    </lineage>
</organism>
<dbReference type="InterPro" id="IPR000073">
    <property type="entry name" value="AB_hydrolase_1"/>
</dbReference>
<dbReference type="AlphaFoldDB" id="A0A5B2WZH9"/>
<dbReference type="Gene3D" id="3.40.50.1820">
    <property type="entry name" value="alpha/beta hydrolase"/>
    <property type="match status" value="1"/>
</dbReference>
<sequence>MTSATMNSVEVAGIPVGYFVQGQGPELVLVHGAGGHPESSFTNLLEHLTQSRTVIVPGYSGSSFTPLPDEELSFELLAEQVLGVVRATAHGPVDVVGFSTGAVAAAVAAVKEPDLVRRLVICGGFMHYRQPRQRMFVRTWLRLAEQDANAFADYSMMHALSARYLDTISAAERFQIRVGLMPTKALVALVHLVDQMDISEYLPDIKAPTLVVAPKEDQLVPIRYARQLHEAIPGSEYVEIDSGHLVAVEEPAELLRIVDEFLGQP</sequence>
<dbReference type="InterPro" id="IPR050266">
    <property type="entry name" value="AB_hydrolase_sf"/>
</dbReference>
<dbReference type="RefSeq" id="WP_149852918.1">
    <property type="nucleotide sequence ID" value="NZ_VUOB01000057.1"/>
</dbReference>
<evidence type="ECO:0000313" key="2">
    <source>
        <dbReference type="EMBL" id="KAA2255347.1"/>
    </source>
</evidence>
<dbReference type="OrthoDB" id="4944883at2"/>
<dbReference type="SUPFAM" id="SSF53474">
    <property type="entry name" value="alpha/beta-Hydrolases"/>
    <property type="match status" value="1"/>
</dbReference>
<gene>
    <name evidence="2" type="ORF">F0L68_28490</name>
</gene>
<protein>
    <submittedName>
        <fullName evidence="2">Alpha/beta hydrolase</fullName>
    </submittedName>
</protein>
<dbReference type="InterPro" id="IPR029058">
    <property type="entry name" value="AB_hydrolase_fold"/>
</dbReference>
<dbReference type="Pfam" id="PF00561">
    <property type="entry name" value="Abhydrolase_1"/>
    <property type="match status" value="1"/>
</dbReference>
<evidence type="ECO:0000313" key="3">
    <source>
        <dbReference type="Proteomes" id="UP000323454"/>
    </source>
</evidence>
<keyword evidence="3" id="KW-1185">Reference proteome</keyword>
<keyword evidence="2" id="KW-0378">Hydrolase</keyword>
<dbReference type="PANTHER" id="PTHR43798">
    <property type="entry name" value="MONOACYLGLYCEROL LIPASE"/>
    <property type="match status" value="1"/>
</dbReference>
<dbReference type="EMBL" id="VUOB01000057">
    <property type="protein sequence ID" value="KAA2255347.1"/>
    <property type="molecule type" value="Genomic_DNA"/>
</dbReference>
<dbReference type="Proteomes" id="UP000323454">
    <property type="component" value="Unassembled WGS sequence"/>
</dbReference>
<comment type="caution">
    <text evidence="2">The sequence shown here is derived from an EMBL/GenBank/DDBJ whole genome shotgun (WGS) entry which is preliminary data.</text>
</comment>
<evidence type="ECO:0000259" key="1">
    <source>
        <dbReference type="Pfam" id="PF00561"/>
    </source>
</evidence>
<dbReference type="GO" id="GO:0016020">
    <property type="term" value="C:membrane"/>
    <property type="evidence" value="ECO:0007669"/>
    <property type="project" value="TreeGrafter"/>
</dbReference>
<feature type="domain" description="AB hydrolase-1" evidence="1">
    <location>
        <begin position="27"/>
        <end position="251"/>
    </location>
</feature>
<dbReference type="GO" id="GO:0016787">
    <property type="term" value="F:hydrolase activity"/>
    <property type="evidence" value="ECO:0007669"/>
    <property type="project" value="UniProtKB-KW"/>
</dbReference>
<proteinExistence type="predicted"/>
<dbReference type="PRINTS" id="PR00111">
    <property type="entry name" value="ABHYDROLASE"/>
</dbReference>